<keyword evidence="2" id="KW-1185">Reference proteome</keyword>
<evidence type="ECO:0000313" key="1">
    <source>
        <dbReference type="EMBL" id="RFU61779.1"/>
    </source>
</evidence>
<name>A0A372L9I7_9BACI</name>
<dbReference type="EMBL" id="QVTD01000012">
    <property type="protein sequence ID" value="RFU61779.1"/>
    <property type="molecule type" value="Genomic_DNA"/>
</dbReference>
<dbReference type="Proteomes" id="UP000262939">
    <property type="component" value="Unassembled WGS sequence"/>
</dbReference>
<gene>
    <name evidence="1" type="ORF">D0466_16705</name>
</gene>
<proteinExistence type="predicted"/>
<comment type="caution">
    <text evidence="1">The sequence shown here is derived from an EMBL/GenBank/DDBJ whole genome shotgun (WGS) entry which is preliminary data.</text>
</comment>
<protein>
    <submittedName>
        <fullName evidence="1">Uncharacterized protein</fullName>
    </submittedName>
</protein>
<evidence type="ECO:0000313" key="2">
    <source>
        <dbReference type="Proteomes" id="UP000262939"/>
    </source>
</evidence>
<dbReference type="AlphaFoldDB" id="A0A372L9I7"/>
<reference evidence="1 2" key="1">
    <citation type="submission" date="2018-08" db="EMBL/GenBank/DDBJ databases">
        <title>Bacillus chawlae sp. nov., Bacillus glennii sp. nov., and Bacillus saganii sp. nov. Isolated from the Vehicle Assembly Building at Kennedy Space Center where the Viking Spacecraft were Assembled.</title>
        <authorList>
            <person name="Seuylemezian A."/>
            <person name="Vaishampayan P."/>
        </authorList>
    </citation>
    <scope>NUCLEOTIDE SEQUENCE [LARGE SCALE GENOMIC DNA]</scope>
    <source>
        <strain evidence="1 2">V44-8</strain>
    </source>
</reference>
<sequence>MVFMPNKRRNLFAWMSRAVYFRKYSTFRDESINTSTQAFNEIRKATDGVTQQTEQVADANFRE</sequence>
<organism evidence="1 2">
    <name type="scientific">Peribacillus glennii</name>
    <dbReference type="NCBI Taxonomy" id="2303991"/>
    <lineage>
        <taxon>Bacteria</taxon>
        <taxon>Bacillati</taxon>
        <taxon>Bacillota</taxon>
        <taxon>Bacilli</taxon>
        <taxon>Bacillales</taxon>
        <taxon>Bacillaceae</taxon>
        <taxon>Peribacillus</taxon>
    </lineage>
</organism>
<accession>A0A372L9I7</accession>